<evidence type="ECO:0000256" key="3">
    <source>
        <dbReference type="ARBA" id="ARBA00022840"/>
    </source>
</evidence>
<evidence type="ECO:0000256" key="1">
    <source>
        <dbReference type="ARBA" id="ARBA00008059"/>
    </source>
</evidence>
<keyword evidence="6" id="KW-1185">Reference proteome</keyword>
<dbReference type="Pfam" id="PF01695">
    <property type="entry name" value="IstB_IS21"/>
    <property type="match status" value="1"/>
</dbReference>
<organism evidence="5 6">
    <name type="scientific">Roseinatronobacter bogoriensis subsp. barguzinensis</name>
    <dbReference type="NCBI Taxonomy" id="441209"/>
    <lineage>
        <taxon>Bacteria</taxon>
        <taxon>Pseudomonadati</taxon>
        <taxon>Pseudomonadota</taxon>
        <taxon>Alphaproteobacteria</taxon>
        <taxon>Rhodobacterales</taxon>
        <taxon>Paracoccaceae</taxon>
        <taxon>Roseinatronobacter</taxon>
    </lineage>
</organism>
<dbReference type="KEGG" id="rbg:BG454_06735"/>
<dbReference type="Proteomes" id="UP000228948">
    <property type="component" value="Chromosome"/>
</dbReference>
<dbReference type="SMART" id="SM00382">
    <property type="entry name" value="AAA"/>
    <property type="match status" value="1"/>
</dbReference>
<dbReference type="PIRSF" id="PIRSF003073">
    <property type="entry name" value="DNAC_TnpB_IstB"/>
    <property type="match status" value="1"/>
</dbReference>
<dbReference type="PANTHER" id="PTHR30050">
    <property type="entry name" value="CHROMOSOMAL REPLICATION INITIATOR PROTEIN DNAA"/>
    <property type="match status" value="1"/>
</dbReference>
<dbReference type="GO" id="GO:0005524">
    <property type="term" value="F:ATP binding"/>
    <property type="evidence" value="ECO:0007669"/>
    <property type="project" value="UniProtKB-KW"/>
</dbReference>
<comment type="similarity">
    <text evidence="1">Belongs to the IS21/IS1162 putative ATP-binding protein family.</text>
</comment>
<dbReference type="STRING" id="441209.GCA_001870665_00446"/>
<dbReference type="NCBIfam" id="NF038214">
    <property type="entry name" value="IS21_help_AAA"/>
    <property type="match status" value="1"/>
</dbReference>
<proteinExistence type="inferred from homology"/>
<protein>
    <submittedName>
        <fullName evidence="5">ATP-binding protein</fullName>
    </submittedName>
</protein>
<keyword evidence="3 5" id="KW-0067">ATP-binding</keyword>
<evidence type="ECO:0000259" key="4">
    <source>
        <dbReference type="SMART" id="SM00382"/>
    </source>
</evidence>
<dbReference type="InterPro" id="IPR002611">
    <property type="entry name" value="IstB_ATP-bd"/>
</dbReference>
<dbReference type="EMBL" id="CP024899">
    <property type="protein sequence ID" value="ATX65558.1"/>
    <property type="molecule type" value="Genomic_DNA"/>
</dbReference>
<name>A0A2K8KFJ6_9RHOB</name>
<gene>
    <name evidence="5" type="ORF">BG454_06735</name>
</gene>
<evidence type="ECO:0000313" key="5">
    <source>
        <dbReference type="EMBL" id="ATX65558.1"/>
    </source>
</evidence>
<keyword evidence="2" id="KW-0547">Nucleotide-binding</keyword>
<dbReference type="SUPFAM" id="SSF52540">
    <property type="entry name" value="P-loop containing nucleoside triphosphate hydrolases"/>
    <property type="match status" value="1"/>
</dbReference>
<dbReference type="InterPro" id="IPR003593">
    <property type="entry name" value="AAA+_ATPase"/>
</dbReference>
<dbReference type="PANTHER" id="PTHR30050:SF4">
    <property type="entry name" value="ATP-BINDING PROTEIN RV3427C IN INSERTION SEQUENCE-RELATED"/>
    <property type="match status" value="1"/>
</dbReference>
<feature type="domain" description="AAA+ ATPase" evidence="4">
    <location>
        <begin position="110"/>
        <end position="262"/>
    </location>
</feature>
<sequence length="287" mass="31794">MRHDPAGAAIVIMLRSLKMRHAEGVLSARRMAHAVQDLLEQGSPAFEASMPMLSQLLKAEMAEREVRSVAYHMKAARFPAYKDLSGFDFAASEIREALVRQLHRCEFMEAAENVVLIGGPGTGKSHVATAFGIQAIEHHRKRVRFFSTVELVNALEQEKAQGKAGKIAEALVKTDLVILDELGYLPFSASGGALVRRGFDPPDQFLILLTPPARAKLYERTSVIITTNLSFSEWATVFGDAKMTTALLDRLTHRCHILETGNDSYRFKASSETAKKKRRETPALTTE</sequence>
<dbReference type="InterPro" id="IPR047661">
    <property type="entry name" value="IstB"/>
</dbReference>
<dbReference type="InterPro" id="IPR028350">
    <property type="entry name" value="DNAC/IstB-like"/>
</dbReference>
<evidence type="ECO:0000256" key="2">
    <source>
        <dbReference type="ARBA" id="ARBA00022741"/>
    </source>
</evidence>
<dbReference type="CDD" id="cd00009">
    <property type="entry name" value="AAA"/>
    <property type="match status" value="1"/>
</dbReference>
<dbReference type="AlphaFoldDB" id="A0A2K8KFJ6"/>
<dbReference type="Gene3D" id="3.40.50.300">
    <property type="entry name" value="P-loop containing nucleotide triphosphate hydrolases"/>
    <property type="match status" value="1"/>
</dbReference>
<dbReference type="InterPro" id="IPR027417">
    <property type="entry name" value="P-loop_NTPase"/>
</dbReference>
<evidence type="ECO:0000313" key="6">
    <source>
        <dbReference type="Proteomes" id="UP000228948"/>
    </source>
</evidence>
<reference evidence="5 6" key="1">
    <citation type="submission" date="2017-11" db="EMBL/GenBank/DDBJ databases">
        <title>Revised Sequence and Annotation of the Rhodobaca barguzinensis strain alga05 Genome.</title>
        <authorList>
            <person name="Kopejtka K."/>
            <person name="Tomasch J.M."/>
            <person name="Bunk B."/>
            <person name="Koblizek M."/>
        </authorList>
    </citation>
    <scope>NUCLEOTIDE SEQUENCE [LARGE SCALE GENOMIC DNA]</scope>
    <source>
        <strain evidence="6">alga05</strain>
    </source>
</reference>
<dbReference type="OrthoDB" id="8150723at2"/>
<dbReference type="RefSeq" id="WP_071479617.1">
    <property type="nucleotide sequence ID" value="NZ_CP024899.1"/>
</dbReference>
<accession>A0A2K8KFJ6</accession>
<dbReference type="GO" id="GO:0006260">
    <property type="term" value="P:DNA replication"/>
    <property type="evidence" value="ECO:0007669"/>
    <property type="project" value="TreeGrafter"/>
</dbReference>